<keyword evidence="2" id="KW-0378">Hydrolase</keyword>
<dbReference type="SUPFAM" id="SSF53474">
    <property type="entry name" value="alpha/beta-Hydrolases"/>
    <property type="match status" value="1"/>
</dbReference>
<comment type="caution">
    <text evidence="2">The sequence shown here is derived from an EMBL/GenBank/DDBJ whole genome shotgun (WGS) entry which is preliminary data.</text>
</comment>
<name>A0A9X4RF32_9ACTN</name>
<evidence type="ECO:0000259" key="1">
    <source>
        <dbReference type="Pfam" id="PF12697"/>
    </source>
</evidence>
<dbReference type="PRINTS" id="PR00111">
    <property type="entry name" value="ABHYDROLASE"/>
</dbReference>
<dbReference type="PANTHER" id="PTHR43689:SF8">
    <property type="entry name" value="ALPHA_BETA-HYDROLASES SUPERFAMILY PROTEIN"/>
    <property type="match status" value="1"/>
</dbReference>
<dbReference type="GO" id="GO:0016787">
    <property type="term" value="F:hydrolase activity"/>
    <property type="evidence" value="ECO:0007669"/>
    <property type="project" value="UniProtKB-KW"/>
</dbReference>
<dbReference type="Pfam" id="PF12697">
    <property type="entry name" value="Abhydrolase_6"/>
    <property type="match status" value="1"/>
</dbReference>
<evidence type="ECO:0000313" key="3">
    <source>
        <dbReference type="Proteomes" id="UP001152755"/>
    </source>
</evidence>
<dbReference type="PANTHER" id="PTHR43689">
    <property type="entry name" value="HYDROLASE"/>
    <property type="match status" value="1"/>
</dbReference>
<feature type="domain" description="AB hydrolase-1" evidence="1">
    <location>
        <begin position="29"/>
        <end position="274"/>
    </location>
</feature>
<gene>
    <name evidence="2" type="ORF">NVS88_16840</name>
</gene>
<keyword evidence="3" id="KW-1185">Reference proteome</keyword>
<dbReference type="Proteomes" id="UP001152755">
    <property type="component" value="Unassembled WGS sequence"/>
</dbReference>
<reference evidence="2" key="1">
    <citation type="submission" date="2022-08" db="EMBL/GenBank/DDBJ databases">
        <title>Genome analysis of Corynebacteriales strain.</title>
        <authorList>
            <person name="Lee S.D."/>
        </authorList>
    </citation>
    <scope>NUCLEOTIDE SEQUENCE</scope>
    <source>
        <strain evidence="2">D3-21</strain>
    </source>
</reference>
<sequence>MSDLITERRAEYAGFGTRELVLAGDGAPLVLLHGYSHTADVWRPVLSRLAAAGHAAVAVDVPGFGAADRLADGPVMPQMDKFVRGVVEHWAGSGQVTLVGNSMGGALTVRAACTPDLPIAAAMPIDLAGFGLRRSLTRLIGLPDRLVPLLRFPLPRPVFDRIVYQAAKRATYAHGSTADPAMVRLVNGFIPDRDAALPALELGRAVVHESEHDFLADLSPSAVHCPMTIVHGTKDRLVPVAASRRLHELVPGSTLVVLPGVGHCPQLDVPGEVTRLALNLRP</sequence>
<accession>A0A9X4RF32</accession>
<evidence type="ECO:0000313" key="2">
    <source>
        <dbReference type="EMBL" id="MDG3016223.1"/>
    </source>
</evidence>
<dbReference type="EMBL" id="JANRHA010000012">
    <property type="protein sequence ID" value="MDG3016223.1"/>
    <property type="molecule type" value="Genomic_DNA"/>
</dbReference>
<dbReference type="InterPro" id="IPR029058">
    <property type="entry name" value="AB_hydrolase_fold"/>
</dbReference>
<proteinExistence type="predicted"/>
<dbReference type="RefSeq" id="WP_332520437.1">
    <property type="nucleotide sequence ID" value="NZ_JANRHA010000012.1"/>
</dbReference>
<dbReference type="InterPro" id="IPR000073">
    <property type="entry name" value="AB_hydrolase_1"/>
</dbReference>
<dbReference type="AlphaFoldDB" id="A0A9X4RF32"/>
<protein>
    <submittedName>
        <fullName evidence="2">Alpha/beta hydrolase</fullName>
    </submittedName>
</protein>
<organism evidence="2 3">
    <name type="scientific">Speluncibacter jeojiensis</name>
    <dbReference type="NCBI Taxonomy" id="2710754"/>
    <lineage>
        <taxon>Bacteria</taxon>
        <taxon>Bacillati</taxon>
        <taxon>Actinomycetota</taxon>
        <taxon>Actinomycetes</taxon>
        <taxon>Mycobacteriales</taxon>
        <taxon>Speluncibacteraceae</taxon>
        <taxon>Speluncibacter</taxon>
    </lineage>
</organism>
<dbReference type="Gene3D" id="3.40.50.1820">
    <property type="entry name" value="alpha/beta hydrolase"/>
    <property type="match status" value="1"/>
</dbReference>